<dbReference type="OrthoDB" id="9805098at2"/>
<keyword evidence="3" id="KW-1185">Reference proteome</keyword>
<dbReference type="SUPFAM" id="SSF143011">
    <property type="entry name" value="RelE-like"/>
    <property type="match status" value="1"/>
</dbReference>
<dbReference type="AlphaFoldDB" id="A0A1H3PEN5"/>
<dbReference type="EMBL" id="FNPV01000006">
    <property type="protein sequence ID" value="SDY99540.1"/>
    <property type="molecule type" value="Genomic_DNA"/>
</dbReference>
<dbReference type="Gene3D" id="3.30.2310.20">
    <property type="entry name" value="RelE-like"/>
    <property type="match status" value="1"/>
</dbReference>
<name>A0A1H3PEN5_9FIRM</name>
<reference evidence="2 3" key="1">
    <citation type="submission" date="2016-10" db="EMBL/GenBank/DDBJ databases">
        <authorList>
            <person name="de Groot N.N."/>
        </authorList>
    </citation>
    <scope>NUCLEOTIDE SEQUENCE [LARGE SCALE GENOMIC DNA]</scope>
    <source>
        <strain evidence="2 3">APO</strain>
    </source>
</reference>
<dbReference type="InterPro" id="IPR035093">
    <property type="entry name" value="RelE/ParE_toxin_dom_sf"/>
</dbReference>
<dbReference type="InterPro" id="IPR052747">
    <property type="entry name" value="TA_system_RelE_toxin"/>
</dbReference>
<proteinExistence type="predicted"/>
<dbReference type="RefSeq" id="WP_093313949.1">
    <property type="nucleotide sequence ID" value="NZ_FNPV01000006.1"/>
</dbReference>
<evidence type="ECO:0000313" key="3">
    <source>
        <dbReference type="Proteomes" id="UP000199230"/>
    </source>
</evidence>
<dbReference type="PANTHER" id="PTHR38813">
    <property type="match status" value="1"/>
</dbReference>
<dbReference type="PANTHER" id="PTHR38813:SF1">
    <property type="entry name" value="TOXIN RELE1-RELATED"/>
    <property type="match status" value="1"/>
</dbReference>
<dbReference type="STRING" id="159292.SAMN05192546_106170"/>
<evidence type="ECO:0000256" key="1">
    <source>
        <dbReference type="ARBA" id="ARBA00022649"/>
    </source>
</evidence>
<dbReference type="InterPro" id="IPR007712">
    <property type="entry name" value="RelE/ParE_toxin"/>
</dbReference>
<accession>A0A1H3PEN5</accession>
<dbReference type="Pfam" id="PF05016">
    <property type="entry name" value="ParE_toxin"/>
    <property type="match status" value="1"/>
</dbReference>
<evidence type="ECO:0000313" key="2">
    <source>
        <dbReference type="EMBL" id="SDY99540.1"/>
    </source>
</evidence>
<dbReference type="Proteomes" id="UP000199230">
    <property type="component" value="Unassembled WGS sequence"/>
</dbReference>
<gene>
    <name evidence="2" type="ORF">SAMN05192546_106170</name>
</gene>
<protein>
    <submittedName>
        <fullName evidence="2">mRNA interferase RelE/StbE</fullName>
    </submittedName>
</protein>
<organism evidence="2 3">
    <name type="scientific">Tindallia californiensis</name>
    <dbReference type="NCBI Taxonomy" id="159292"/>
    <lineage>
        <taxon>Bacteria</taxon>
        <taxon>Bacillati</taxon>
        <taxon>Bacillota</taxon>
        <taxon>Clostridia</taxon>
        <taxon>Peptostreptococcales</taxon>
        <taxon>Tindalliaceae</taxon>
        <taxon>Tindallia</taxon>
    </lineage>
</organism>
<keyword evidence="1" id="KW-1277">Toxin-antitoxin system</keyword>
<sequence>MREIIILKNAAKSMGSYDNKTRSRILEAIEKIPRGDIKKLNGKKLDNIYRLRIGKYRVVYQADEENITIVRVDTRGDIYK</sequence>